<evidence type="ECO:0000313" key="2">
    <source>
        <dbReference type="Proteomes" id="UP000193144"/>
    </source>
</evidence>
<gene>
    <name evidence="1" type="ORF">BCR34DRAFT_188807</name>
</gene>
<organism evidence="1 2">
    <name type="scientific">Clohesyomyces aquaticus</name>
    <dbReference type="NCBI Taxonomy" id="1231657"/>
    <lineage>
        <taxon>Eukaryota</taxon>
        <taxon>Fungi</taxon>
        <taxon>Dikarya</taxon>
        <taxon>Ascomycota</taxon>
        <taxon>Pezizomycotina</taxon>
        <taxon>Dothideomycetes</taxon>
        <taxon>Pleosporomycetidae</taxon>
        <taxon>Pleosporales</taxon>
        <taxon>Lindgomycetaceae</taxon>
        <taxon>Clohesyomyces</taxon>
    </lineage>
</organism>
<name>A0A1Y1ZY21_9PLEO</name>
<dbReference type="Proteomes" id="UP000193144">
    <property type="component" value="Unassembled WGS sequence"/>
</dbReference>
<keyword evidence="2" id="KW-1185">Reference proteome</keyword>
<dbReference type="EMBL" id="MCFA01000027">
    <property type="protein sequence ID" value="ORY15104.1"/>
    <property type="molecule type" value="Genomic_DNA"/>
</dbReference>
<protein>
    <submittedName>
        <fullName evidence="1">Uncharacterized protein</fullName>
    </submittedName>
</protein>
<sequence>MVVATSPQIQHPLCNPPRCKSDNQAFHAVSPTSSTFAALRLATTKALDSWRQGVLPLLFLPLTSRRRPWRDPGDSDHSDLHMPDRGFLTLEDPSVCFHRTVCDTRHSTKSHHAQQLAGTVLRIGHLAYVVHGHCHGTLPSGTRRMAASRWYLQWFEWILWHPY</sequence>
<proteinExistence type="predicted"/>
<evidence type="ECO:0000313" key="1">
    <source>
        <dbReference type="EMBL" id="ORY15104.1"/>
    </source>
</evidence>
<dbReference type="AlphaFoldDB" id="A0A1Y1ZY21"/>
<accession>A0A1Y1ZY21</accession>
<comment type="caution">
    <text evidence="1">The sequence shown here is derived from an EMBL/GenBank/DDBJ whole genome shotgun (WGS) entry which is preliminary data.</text>
</comment>
<reference evidence="1 2" key="1">
    <citation type="submission" date="2016-07" db="EMBL/GenBank/DDBJ databases">
        <title>Pervasive Adenine N6-methylation of Active Genes in Fungi.</title>
        <authorList>
            <consortium name="DOE Joint Genome Institute"/>
            <person name="Mondo S.J."/>
            <person name="Dannebaum R.O."/>
            <person name="Kuo R.C."/>
            <person name="Labutti K."/>
            <person name="Haridas S."/>
            <person name="Kuo A."/>
            <person name="Salamov A."/>
            <person name="Ahrendt S.R."/>
            <person name="Lipzen A."/>
            <person name="Sullivan W."/>
            <person name="Andreopoulos W.B."/>
            <person name="Clum A."/>
            <person name="Lindquist E."/>
            <person name="Daum C."/>
            <person name="Ramamoorthy G.K."/>
            <person name="Gryganskyi A."/>
            <person name="Culley D."/>
            <person name="Magnuson J.K."/>
            <person name="James T.Y."/>
            <person name="O'Malley M.A."/>
            <person name="Stajich J.E."/>
            <person name="Spatafora J.W."/>
            <person name="Visel A."/>
            <person name="Grigoriev I.V."/>
        </authorList>
    </citation>
    <scope>NUCLEOTIDE SEQUENCE [LARGE SCALE GENOMIC DNA]</scope>
    <source>
        <strain evidence="1 2">CBS 115471</strain>
    </source>
</reference>